<reference evidence="3" key="1">
    <citation type="submission" date="2019-01" db="EMBL/GenBank/DDBJ databases">
        <title>Genomic signatures and co-occurrence patterns of the ultra-small Saccharimodia (Patescibacteria phylum) suggest a symbiotic lifestyle.</title>
        <authorList>
            <person name="Lemos L."/>
            <person name="Medeiros J."/>
            <person name="Andreote F."/>
            <person name="Fernandes G."/>
            <person name="Varani A."/>
            <person name="Oliveira G."/>
            <person name="Pylro V."/>
        </authorList>
    </citation>
    <scope>NUCLEOTIDE SEQUENCE [LARGE SCALE GENOMIC DNA]</scope>
    <source>
        <strain evidence="3">AMD02</strain>
    </source>
</reference>
<evidence type="ECO:0000313" key="3">
    <source>
        <dbReference type="EMBL" id="RWZ78574.1"/>
    </source>
</evidence>
<feature type="transmembrane region" description="Helical" evidence="1">
    <location>
        <begin position="21"/>
        <end position="49"/>
    </location>
</feature>
<evidence type="ECO:0000259" key="2">
    <source>
        <dbReference type="Pfam" id="PF02517"/>
    </source>
</evidence>
<proteinExistence type="predicted"/>
<dbReference type="GO" id="GO:0006508">
    <property type="term" value="P:proteolysis"/>
    <property type="evidence" value="ECO:0007669"/>
    <property type="project" value="UniProtKB-KW"/>
</dbReference>
<dbReference type="GO" id="GO:0004175">
    <property type="term" value="F:endopeptidase activity"/>
    <property type="evidence" value="ECO:0007669"/>
    <property type="project" value="UniProtKB-ARBA"/>
</dbReference>
<keyword evidence="3" id="KW-0378">Hydrolase</keyword>
<name>A0A4Q0AHI7_9BACT</name>
<dbReference type="Pfam" id="PF02517">
    <property type="entry name" value="Rce1-like"/>
    <property type="match status" value="1"/>
</dbReference>
<keyword evidence="1" id="KW-0812">Transmembrane</keyword>
<protein>
    <submittedName>
        <fullName evidence="3">CPBP family intramembrane metalloprotease</fullName>
    </submittedName>
</protein>
<feature type="transmembrane region" description="Helical" evidence="1">
    <location>
        <begin position="151"/>
        <end position="170"/>
    </location>
</feature>
<dbReference type="AlphaFoldDB" id="A0A4Q0AHI7"/>
<evidence type="ECO:0000256" key="1">
    <source>
        <dbReference type="SAM" id="Phobius"/>
    </source>
</evidence>
<feature type="transmembrane region" description="Helical" evidence="1">
    <location>
        <begin position="61"/>
        <end position="84"/>
    </location>
</feature>
<keyword evidence="1" id="KW-1133">Transmembrane helix</keyword>
<comment type="caution">
    <text evidence="3">The sequence shown here is derived from an EMBL/GenBank/DDBJ whole genome shotgun (WGS) entry which is preliminary data.</text>
</comment>
<dbReference type="GO" id="GO:0080120">
    <property type="term" value="P:CAAX-box protein maturation"/>
    <property type="evidence" value="ECO:0007669"/>
    <property type="project" value="UniProtKB-ARBA"/>
</dbReference>
<feature type="transmembrane region" description="Helical" evidence="1">
    <location>
        <begin position="182"/>
        <end position="202"/>
    </location>
</feature>
<dbReference type="InterPro" id="IPR003675">
    <property type="entry name" value="Rce1/LyrA-like_dom"/>
</dbReference>
<evidence type="ECO:0000313" key="4">
    <source>
        <dbReference type="Proteomes" id="UP000289257"/>
    </source>
</evidence>
<sequence length="249" mass="28055">MLRNSLSKVLAKPEGFKWWMGLVLPVWVFVGFMAAQVIVGLLLSLLSLLRIPLKNISEPTIQAIGSFVVYIVALLTVIGLPWLVRKYKTSKAEIGLDHHLTWTDLLLAPAAFIVYILLSFVLTSIFSQFPFYNVNQVQNTGFSGLSYGYEYFLAFFTLVIVAPIAEEILFRGYLLGKLRRYLPIWAAVLVTSLLFGIVHFAWNVGVDVFVLSIVLSILRIRTGRLAPSILLHMIKNGVAFYFLFINPLL</sequence>
<feature type="transmembrane region" description="Helical" evidence="1">
    <location>
        <begin position="105"/>
        <end position="131"/>
    </location>
</feature>
<keyword evidence="4" id="KW-1185">Reference proteome</keyword>
<feature type="domain" description="CAAX prenyl protease 2/Lysostaphin resistance protein A-like" evidence="2">
    <location>
        <begin position="151"/>
        <end position="237"/>
    </location>
</feature>
<keyword evidence="3" id="KW-0645">Protease</keyword>
<gene>
    <name evidence="3" type="ORF">EOT05_02380</name>
</gene>
<keyword evidence="1" id="KW-0472">Membrane</keyword>
<dbReference type="EMBL" id="SCKX01000001">
    <property type="protein sequence ID" value="RWZ78574.1"/>
    <property type="molecule type" value="Genomic_DNA"/>
</dbReference>
<organism evidence="3 4">
    <name type="scientific">Candidatus Microsaccharimonas sossegonensis</name>
    <dbReference type="NCBI Taxonomy" id="2506948"/>
    <lineage>
        <taxon>Bacteria</taxon>
        <taxon>Candidatus Saccharimonadota</taxon>
        <taxon>Candidatus Saccharimonadia</taxon>
        <taxon>Candidatus Saccharimonadales</taxon>
        <taxon>Candidatus Saccharimonadaceae</taxon>
        <taxon>Candidatus Microsaccharimonas</taxon>
    </lineage>
</organism>
<dbReference type="Proteomes" id="UP000289257">
    <property type="component" value="Unassembled WGS sequence"/>
</dbReference>
<dbReference type="PANTHER" id="PTHR43592:SF15">
    <property type="entry name" value="CAAX AMINO TERMINAL PROTEASE FAMILY PROTEIN"/>
    <property type="match status" value="1"/>
</dbReference>
<dbReference type="PANTHER" id="PTHR43592">
    <property type="entry name" value="CAAX AMINO TERMINAL PROTEASE"/>
    <property type="match status" value="1"/>
</dbReference>
<dbReference type="GO" id="GO:0008237">
    <property type="term" value="F:metallopeptidase activity"/>
    <property type="evidence" value="ECO:0007669"/>
    <property type="project" value="UniProtKB-KW"/>
</dbReference>
<accession>A0A4Q0AHI7</accession>
<keyword evidence="3" id="KW-0482">Metalloprotease</keyword>